<comment type="caution">
    <text evidence="9">The sequence shown here is derived from an EMBL/GenBank/DDBJ whole genome shotgun (WGS) entry which is preliminary data.</text>
</comment>
<name>X1IDR2_9ZZZZ</name>
<dbReference type="GO" id="GO:0046872">
    <property type="term" value="F:metal ion binding"/>
    <property type="evidence" value="ECO:0007669"/>
    <property type="project" value="UniProtKB-KW"/>
</dbReference>
<keyword evidence="2" id="KW-0004">4Fe-4S</keyword>
<gene>
    <name evidence="9" type="ORF">S03H2_41107</name>
</gene>
<evidence type="ECO:0000256" key="3">
    <source>
        <dbReference type="ARBA" id="ARBA00022691"/>
    </source>
</evidence>
<protein>
    <recommendedName>
        <fullName evidence="8">Radical SAM core domain-containing protein</fullName>
    </recommendedName>
</protein>
<dbReference type="CDD" id="cd01335">
    <property type="entry name" value="Radical_SAM"/>
    <property type="match status" value="1"/>
</dbReference>
<keyword evidence="6" id="KW-0408">Iron</keyword>
<reference evidence="9" key="1">
    <citation type="journal article" date="2014" name="Front. Microbiol.">
        <title>High frequency of phylogenetically diverse reductive dehalogenase-homologous genes in deep subseafloor sedimentary metagenomes.</title>
        <authorList>
            <person name="Kawai M."/>
            <person name="Futagami T."/>
            <person name="Toyoda A."/>
            <person name="Takaki Y."/>
            <person name="Nishi S."/>
            <person name="Hori S."/>
            <person name="Arai W."/>
            <person name="Tsubouchi T."/>
            <person name="Morono Y."/>
            <person name="Uchiyama I."/>
            <person name="Ito T."/>
            <person name="Fujiyama A."/>
            <person name="Inagaki F."/>
            <person name="Takami H."/>
        </authorList>
    </citation>
    <scope>NUCLEOTIDE SEQUENCE</scope>
    <source>
        <strain evidence="9">Expedition CK06-06</strain>
    </source>
</reference>
<evidence type="ECO:0000313" key="9">
    <source>
        <dbReference type="EMBL" id="GAH67410.1"/>
    </source>
</evidence>
<sequence>SFVADTREVRETDDQRNYLLVDLNLTNECNLRCLYCYADAGGPLESEMSTDEVIHLLDRLVVLSPTVIAFTGGEPLLRKDLFEIAPYATEIGLPTSLVTNGILIDERNAEQLAEYFDKVQVSLDGSTASIHERLRGRNTFDKTVSALRLLVEAEMARCWRRYFALQMVGVRNRRCKPKLVRLK</sequence>
<dbReference type="InterPro" id="IPR013785">
    <property type="entry name" value="Aldolase_TIM"/>
</dbReference>
<keyword evidence="4" id="KW-0479">Metal-binding</keyword>
<feature type="non-terminal residue" evidence="9">
    <location>
        <position position="1"/>
    </location>
</feature>
<evidence type="ECO:0000256" key="5">
    <source>
        <dbReference type="ARBA" id="ARBA00023002"/>
    </source>
</evidence>
<evidence type="ECO:0000256" key="1">
    <source>
        <dbReference type="ARBA" id="ARBA00001966"/>
    </source>
</evidence>
<dbReference type="SUPFAM" id="SSF102114">
    <property type="entry name" value="Radical SAM enzymes"/>
    <property type="match status" value="1"/>
</dbReference>
<dbReference type="InterPro" id="IPR050377">
    <property type="entry name" value="Radical_SAM_PqqE_MftC-like"/>
</dbReference>
<dbReference type="AlphaFoldDB" id="X1IDR2"/>
<dbReference type="Pfam" id="PF04055">
    <property type="entry name" value="Radical_SAM"/>
    <property type="match status" value="1"/>
</dbReference>
<keyword evidence="3" id="KW-0949">S-adenosyl-L-methionine</keyword>
<evidence type="ECO:0000256" key="6">
    <source>
        <dbReference type="ARBA" id="ARBA00023004"/>
    </source>
</evidence>
<dbReference type="Gene3D" id="3.20.20.70">
    <property type="entry name" value="Aldolase class I"/>
    <property type="match status" value="1"/>
</dbReference>
<evidence type="ECO:0000256" key="4">
    <source>
        <dbReference type="ARBA" id="ARBA00022723"/>
    </source>
</evidence>
<dbReference type="SFLD" id="SFLDG01386">
    <property type="entry name" value="main_SPASM_domain-containing"/>
    <property type="match status" value="1"/>
</dbReference>
<dbReference type="PROSITE" id="PS01305">
    <property type="entry name" value="MOAA_NIFB_PQQE"/>
    <property type="match status" value="1"/>
</dbReference>
<accession>X1IDR2</accession>
<dbReference type="PANTHER" id="PTHR11228:SF7">
    <property type="entry name" value="PQQA PEPTIDE CYCLASE"/>
    <property type="match status" value="1"/>
</dbReference>
<dbReference type="InterPro" id="IPR058240">
    <property type="entry name" value="rSAM_sf"/>
</dbReference>
<dbReference type="SFLD" id="SFLDS00029">
    <property type="entry name" value="Radical_SAM"/>
    <property type="match status" value="1"/>
</dbReference>
<feature type="domain" description="Radical SAM core" evidence="8">
    <location>
        <begin position="15"/>
        <end position="183"/>
    </location>
</feature>
<evidence type="ECO:0000256" key="2">
    <source>
        <dbReference type="ARBA" id="ARBA00022485"/>
    </source>
</evidence>
<dbReference type="PROSITE" id="PS51918">
    <property type="entry name" value="RADICAL_SAM"/>
    <property type="match status" value="1"/>
</dbReference>
<keyword evidence="5" id="KW-0560">Oxidoreductase</keyword>
<dbReference type="GO" id="GO:0051539">
    <property type="term" value="F:4 iron, 4 sulfur cluster binding"/>
    <property type="evidence" value="ECO:0007669"/>
    <property type="project" value="UniProtKB-KW"/>
</dbReference>
<dbReference type="InterPro" id="IPR000385">
    <property type="entry name" value="MoaA_NifB_PqqE_Fe-S-bd_CS"/>
</dbReference>
<dbReference type="PANTHER" id="PTHR11228">
    <property type="entry name" value="RADICAL SAM DOMAIN PROTEIN"/>
    <property type="match status" value="1"/>
</dbReference>
<organism evidence="9">
    <name type="scientific">marine sediment metagenome</name>
    <dbReference type="NCBI Taxonomy" id="412755"/>
    <lineage>
        <taxon>unclassified sequences</taxon>
        <taxon>metagenomes</taxon>
        <taxon>ecological metagenomes</taxon>
    </lineage>
</organism>
<evidence type="ECO:0000256" key="7">
    <source>
        <dbReference type="ARBA" id="ARBA00023014"/>
    </source>
</evidence>
<dbReference type="GO" id="GO:0016491">
    <property type="term" value="F:oxidoreductase activity"/>
    <property type="evidence" value="ECO:0007669"/>
    <property type="project" value="UniProtKB-KW"/>
</dbReference>
<dbReference type="InterPro" id="IPR007197">
    <property type="entry name" value="rSAM"/>
</dbReference>
<dbReference type="EMBL" id="BARU01025521">
    <property type="protein sequence ID" value="GAH67410.1"/>
    <property type="molecule type" value="Genomic_DNA"/>
</dbReference>
<dbReference type="SFLD" id="SFLDG01067">
    <property type="entry name" value="SPASM/twitch_domain_containing"/>
    <property type="match status" value="1"/>
</dbReference>
<evidence type="ECO:0000259" key="8">
    <source>
        <dbReference type="PROSITE" id="PS51918"/>
    </source>
</evidence>
<keyword evidence="7" id="KW-0411">Iron-sulfur</keyword>
<comment type="cofactor">
    <cofactor evidence="1">
        <name>[4Fe-4S] cluster</name>
        <dbReference type="ChEBI" id="CHEBI:49883"/>
    </cofactor>
</comment>
<proteinExistence type="predicted"/>